<dbReference type="GO" id="GO:0007060">
    <property type="term" value="P:male meiosis chromosome segregation"/>
    <property type="evidence" value="ECO:0007669"/>
    <property type="project" value="TreeGrafter"/>
</dbReference>
<accession>A0A1S3GDZ4</accession>
<dbReference type="CTD" id="56159"/>
<dbReference type="FunFam" id="1.25.40.10:FF:000739">
    <property type="entry name" value="Testis expressed 11"/>
    <property type="match status" value="1"/>
</dbReference>
<dbReference type="GO" id="GO:0000801">
    <property type="term" value="C:central element"/>
    <property type="evidence" value="ECO:0007669"/>
    <property type="project" value="TreeGrafter"/>
</dbReference>
<reference evidence="4" key="1">
    <citation type="submission" date="2025-08" db="UniProtKB">
        <authorList>
            <consortium name="RefSeq"/>
        </authorList>
    </citation>
    <scope>IDENTIFICATION</scope>
    <source>
        <tissue evidence="4">Kidney</tissue>
    </source>
</reference>
<dbReference type="Pfam" id="PF08631">
    <property type="entry name" value="SPO22"/>
    <property type="match status" value="1"/>
</dbReference>
<evidence type="ECO:0000313" key="4">
    <source>
        <dbReference type="RefSeq" id="XP_012887068.1"/>
    </source>
</evidence>
<evidence type="ECO:0000313" key="3">
    <source>
        <dbReference type="Proteomes" id="UP000081671"/>
    </source>
</evidence>
<organism evidence="3 4">
    <name type="scientific">Dipodomys ordii</name>
    <name type="common">Ord's kangaroo rat</name>
    <dbReference type="NCBI Taxonomy" id="10020"/>
    <lineage>
        <taxon>Eukaryota</taxon>
        <taxon>Metazoa</taxon>
        <taxon>Chordata</taxon>
        <taxon>Craniata</taxon>
        <taxon>Vertebrata</taxon>
        <taxon>Euteleostomi</taxon>
        <taxon>Mammalia</taxon>
        <taxon>Eutheria</taxon>
        <taxon>Euarchontoglires</taxon>
        <taxon>Glires</taxon>
        <taxon>Rodentia</taxon>
        <taxon>Castorimorpha</taxon>
        <taxon>Heteromyidae</taxon>
        <taxon>Dipodomyinae</taxon>
        <taxon>Dipodomys</taxon>
    </lineage>
</organism>
<dbReference type="Proteomes" id="UP000081671">
    <property type="component" value="Unplaced"/>
</dbReference>
<dbReference type="PANTHER" id="PTHR47083:SF1">
    <property type="entry name" value="TESTIS-EXPRESSED PROTEIN 11"/>
    <property type="match status" value="1"/>
</dbReference>
<keyword evidence="3" id="KW-1185">Reference proteome</keyword>
<evidence type="ECO:0000256" key="1">
    <source>
        <dbReference type="ARBA" id="ARBA00023254"/>
    </source>
</evidence>
<dbReference type="InterPro" id="IPR042861">
    <property type="entry name" value="TEX11"/>
</dbReference>
<dbReference type="PANTHER" id="PTHR47083">
    <property type="entry name" value="TESTIS-EXPRESSED PROTEIN 11"/>
    <property type="match status" value="1"/>
</dbReference>
<dbReference type="FunCoup" id="A0A1S3GDZ4">
    <property type="interactions" value="70"/>
</dbReference>
<dbReference type="InterPro" id="IPR013940">
    <property type="entry name" value="Spo22/ZIP4/TEX11"/>
</dbReference>
<dbReference type="InterPro" id="IPR011990">
    <property type="entry name" value="TPR-like_helical_dom_sf"/>
</dbReference>
<dbReference type="RefSeq" id="XP_012887068.1">
    <property type="nucleotide sequence ID" value="XM_013031614.1"/>
</dbReference>
<evidence type="ECO:0000256" key="2">
    <source>
        <dbReference type="ARBA" id="ARBA00031845"/>
    </source>
</evidence>
<dbReference type="GO" id="GO:0007131">
    <property type="term" value="P:reciprocal meiotic recombination"/>
    <property type="evidence" value="ECO:0007669"/>
    <property type="project" value="TreeGrafter"/>
</dbReference>
<keyword evidence="1" id="KW-0469">Meiosis</keyword>
<gene>
    <name evidence="4" type="primary">Tex11</name>
</gene>
<dbReference type="SUPFAM" id="SSF48452">
    <property type="entry name" value="TPR-like"/>
    <property type="match status" value="1"/>
</dbReference>
<sequence>MKIVENIVLCTDVPRIHEAIERMFMDVPNINRASMADLQDFQIEGMAVNLWNWAVTNKVQLYMNDEQTAKLCHIACKLICMCDTSLASETTVQRQILMNIKAGKGWMDAGNALIADGFFYSAMSRLEQFYAILVDQCCTETHLLIQKVVVEKEVFKVLTYQAESAVIQGNFQKASGCIMRCKDMLMRLPKMIGYLHVLCYKFGVQTHKQNKYNESTFWLSQSYDIGKMDKSSIGPDMLAKVLRSLATVYFDCHTGECYTKGIIAINLANKEFLHPDGLFLKMKILLKAEAANVDILEAVREVLRCEMSIDFCLSIAKLLMDCGRESVGFVFLKKICDHFKSSEHVGKAKLFHIDMLLQRKEDLLAREKIEEIIQGYQMGRPLKTELLGWLHNILWRKAARSFEVKVFADALNWYCYSLKFYGFQKTDLDVAKLQRNVASCYLNLRDFHKAKLAVLEAERLDPTNIFTQFYVFKIAILENNSDKALQAIAALASVLKQEELRNNDLILSGISPTSLINLAAQFALANGQRVVAGKALEYLAQHSEDPKQALSSLKCLFRLVLPKFSQMPESENKKNEMNRLITYFNTALLKLTQLCDEQQNNRINEDNRINEAHWFRKIAWNLAAQSQKEPMIMREFLMASYNLSLLCPSDKVILIAKSTCLLLATSIDLAQGRKAVTTIEENVLLNRVLDQIQKCKVIWNHLKQTGTNFSHHSFEALLLLYEFEAKIKMNDPSLDSFLETMWELPHLDSTILEAIATLAMESPVHYPSIALKALKKALQIHKTKESLNVLKYSKCMHSLIFILLPTRPLTAEFCPLKEIWSHFQDALSFISHNDGYPETEIVWLMTKSWNIGIFMYTKNKLISVEKWCGLALCFLNQLRLLKTRYEIRYYNSALRNVDFIKLKYLVICPYAQFHGHVACLLSPSPAILTKPLWLSLSDTGRVIYGTLSPSSESKPDEITPQY</sequence>
<dbReference type="InParanoid" id="A0A1S3GDZ4"/>
<dbReference type="GeneID" id="105997256"/>
<dbReference type="OrthoDB" id="65716at2759"/>
<dbReference type="KEGG" id="dord:105997256"/>
<protein>
    <recommendedName>
        <fullName evidence="2">Protein ZIP4 homolog</fullName>
    </recommendedName>
</protein>
<proteinExistence type="predicted"/>
<name>A0A1S3GDZ4_DIPOR</name>
<dbReference type="AlphaFoldDB" id="A0A1S3GDZ4"/>
<dbReference type="GO" id="GO:0007130">
    <property type="term" value="P:synaptonemal complex assembly"/>
    <property type="evidence" value="ECO:0007669"/>
    <property type="project" value="TreeGrafter"/>
</dbReference>